<gene>
    <name evidence="1" type="ORF">AVEN_43379_1</name>
</gene>
<reference evidence="1 2" key="1">
    <citation type="journal article" date="2019" name="Sci. Rep.">
        <title>Orb-weaving spider Araneus ventricosus genome elucidates the spidroin gene catalogue.</title>
        <authorList>
            <person name="Kono N."/>
            <person name="Nakamura H."/>
            <person name="Ohtoshi R."/>
            <person name="Moran D.A.P."/>
            <person name="Shinohara A."/>
            <person name="Yoshida Y."/>
            <person name="Fujiwara M."/>
            <person name="Mori M."/>
            <person name="Tomita M."/>
            <person name="Arakawa K."/>
        </authorList>
    </citation>
    <scope>NUCLEOTIDE SEQUENCE [LARGE SCALE GENOMIC DNA]</scope>
</reference>
<dbReference type="EMBL" id="BGPR01001888">
    <property type="protein sequence ID" value="GBM63767.1"/>
    <property type="molecule type" value="Genomic_DNA"/>
</dbReference>
<protein>
    <submittedName>
        <fullName evidence="1">Uncharacterized protein</fullName>
    </submittedName>
</protein>
<proteinExistence type="predicted"/>
<keyword evidence="2" id="KW-1185">Reference proteome</keyword>
<sequence>MITFLFSKFYFPINLFSIAHSTDGTFTVPSSRQLGKSEKKRAQVFSLLPGTKLRSPVQTSPRDCFRTRTLSPDGNVNFAVLNDGDQSDIYHSSHILNLKVIRRFGSNDDTRIRRVQNRRSKFLGHQAEVTCMQAHSIPTKDS</sequence>
<comment type="caution">
    <text evidence="1">The sequence shown here is derived from an EMBL/GenBank/DDBJ whole genome shotgun (WGS) entry which is preliminary data.</text>
</comment>
<accession>A0A4Y2HEM9</accession>
<name>A0A4Y2HEM9_ARAVE</name>
<dbReference type="AlphaFoldDB" id="A0A4Y2HEM9"/>
<evidence type="ECO:0000313" key="2">
    <source>
        <dbReference type="Proteomes" id="UP000499080"/>
    </source>
</evidence>
<evidence type="ECO:0000313" key="1">
    <source>
        <dbReference type="EMBL" id="GBM63767.1"/>
    </source>
</evidence>
<organism evidence="1 2">
    <name type="scientific">Araneus ventricosus</name>
    <name type="common">Orbweaver spider</name>
    <name type="synonym">Epeira ventricosa</name>
    <dbReference type="NCBI Taxonomy" id="182803"/>
    <lineage>
        <taxon>Eukaryota</taxon>
        <taxon>Metazoa</taxon>
        <taxon>Ecdysozoa</taxon>
        <taxon>Arthropoda</taxon>
        <taxon>Chelicerata</taxon>
        <taxon>Arachnida</taxon>
        <taxon>Araneae</taxon>
        <taxon>Araneomorphae</taxon>
        <taxon>Entelegynae</taxon>
        <taxon>Araneoidea</taxon>
        <taxon>Araneidae</taxon>
        <taxon>Araneus</taxon>
    </lineage>
</organism>
<dbReference type="Proteomes" id="UP000499080">
    <property type="component" value="Unassembled WGS sequence"/>
</dbReference>